<accession>A0A9W6RYB4</accession>
<protein>
    <recommendedName>
        <fullName evidence="3">S-adenosyl methyltransferase</fullName>
    </recommendedName>
</protein>
<dbReference type="SUPFAM" id="SSF53335">
    <property type="entry name" value="S-adenosyl-L-methionine-dependent methyltransferases"/>
    <property type="match status" value="1"/>
</dbReference>
<comment type="caution">
    <text evidence="1">The sequence shown here is derived from an EMBL/GenBank/DDBJ whole genome shotgun (WGS) entry which is preliminary data.</text>
</comment>
<reference evidence="1" key="1">
    <citation type="submission" date="2023-03" db="EMBL/GenBank/DDBJ databases">
        <title>Actinoallomurus iriomotensis NBRC 103684.</title>
        <authorList>
            <person name="Ichikawa N."/>
            <person name="Sato H."/>
            <person name="Tonouchi N."/>
        </authorList>
    </citation>
    <scope>NUCLEOTIDE SEQUENCE</scope>
    <source>
        <strain evidence="1">NBRC 103684</strain>
    </source>
</reference>
<dbReference type="PIRSF" id="PIRSF017393">
    <property type="entry name" value="MTase_SAV2177"/>
    <property type="match status" value="1"/>
</dbReference>
<organism evidence="1 2">
    <name type="scientific">Actinoallomurus iriomotensis</name>
    <dbReference type="NCBI Taxonomy" id="478107"/>
    <lineage>
        <taxon>Bacteria</taxon>
        <taxon>Bacillati</taxon>
        <taxon>Actinomycetota</taxon>
        <taxon>Actinomycetes</taxon>
        <taxon>Streptosporangiales</taxon>
        <taxon>Thermomonosporaceae</taxon>
        <taxon>Actinoallomurus</taxon>
    </lineage>
</organism>
<sequence>MPDERSTIRDLRTDRPTPARMYDYYLGGKDNFAVDREAAEQVLSAAPEVRILAQENRAFLGRAVRYLAAEAGIRQFIDVGTGLPTQGNVHEVAQAVDATARVVYVDNDPIVRAHADALLPSDGTTTVIEADMRDPGPILDHPDLHRLIDFTEPVAVLFMSVLHFIADEDDPHGLVAAFRDRTVPGSYLALSHITSPEVNSGGAAAAADVYKSRATSPAILRTPKEIGALFDGYDLVDPGLVYLPQWRPTIPDAAADGDSVWMLCAVGRRQ</sequence>
<evidence type="ECO:0008006" key="3">
    <source>
        <dbReference type="Google" id="ProtNLM"/>
    </source>
</evidence>
<dbReference type="InterPro" id="IPR029063">
    <property type="entry name" value="SAM-dependent_MTases_sf"/>
</dbReference>
<evidence type="ECO:0000313" key="2">
    <source>
        <dbReference type="Proteomes" id="UP001165074"/>
    </source>
</evidence>
<dbReference type="Proteomes" id="UP001165074">
    <property type="component" value="Unassembled WGS sequence"/>
</dbReference>
<dbReference type="EMBL" id="BSTK01000001">
    <property type="protein sequence ID" value="GLY82337.1"/>
    <property type="molecule type" value="Genomic_DNA"/>
</dbReference>
<dbReference type="Gene3D" id="3.40.50.150">
    <property type="entry name" value="Vaccinia Virus protein VP39"/>
    <property type="match status" value="1"/>
</dbReference>
<proteinExistence type="predicted"/>
<evidence type="ECO:0000313" key="1">
    <source>
        <dbReference type="EMBL" id="GLY82337.1"/>
    </source>
</evidence>
<dbReference type="AlphaFoldDB" id="A0A9W6RYB4"/>
<dbReference type="Pfam" id="PF04672">
    <property type="entry name" value="Methyltransf_19"/>
    <property type="match status" value="1"/>
</dbReference>
<dbReference type="InterPro" id="IPR006764">
    <property type="entry name" value="SAM_dep_MeTrfase_SAV2177_type"/>
</dbReference>
<keyword evidence="2" id="KW-1185">Reference proteome</keyword>
<gene>
    <name evidence="1" type="ORF">Airi02_002690</name>
</gene>
<dbReference type="RefSeq" id="WP_285565994.1">
    <property type="nucleotide sequence ID" value="NZ_BSTK01000001.1"/>
</dbReference>
<name>A0A9W6RYB4_9ACTN</name>